<dbReference type="RefSeq" id="WP_075086425.1">
    <property type="nucleotide sequence ID" value="NZ_CP042912.1"/>
</dbReference>
<dbReference type="EMBL" id="CP042912">
    <property type="protein sequence ID" value="QEG22563.1"/>
    <property type="molecule type" value="Genomic_DNA"/>
</dbReference>
<feature type="domain" description="Methyltransferase" evidence="1">
    <location>
        <begin position="84"/>
        <end position="188"/>
    </location>
</feature>
<dbReference type="InterPro" id="IPR029063">
    <property type="entry name" value="SAM-dependent_MTases_sf"/>
</dbReference>
<dbReference type="GO" id="GO:0032259">
    <property type="term" value="P:methylation"/>
    <property type="evidence" value="ECO:0007669"/>
    <property type="project" value="UniProtKB-KW"/>
</dbReference>
<keyword evidence="2" id="KW-0489">Methyltransferase</keyword>
<dbReference type="Gene3D" id="3.40.50.150">
    <property type="entry name" value="Vaccinia Virus protein VP39"/>
    <property type="match status" value="1"/>
</dbReference>
<dbReference type="GO" id="GO:0008168">
    <property type="term" value="F:methyltransferase activity"/>
    <property type="evidence" value="ECO:0007669"/>
    <property type="project" value="UniProtKB-KW"/>
</dbReference>
<dbReference type="SUPFAM" id="SSF53335">
    <property type="entry name" value="S-adenosyl-L-methionine-dependent methyltransferases"/>
    <property type="match status" value="1"/>
</dbReference>
<dbReference type="STRING" id="980251.GCA_001642875_04749"/>
<sequence>MSIAPSPAPKKLDRETLVKRIKTLGPWHMNIQLTDDLNTGQVFVEDGVKRGREEGGQGGDVSLLQLRDLFLKQIDSIYTDGLQGKTFLDCACNAGGYCFWTREREIKAAFGFDVREHWIKQARFVKAQRKIAPTDRIQFCVNDLYDIPSQNLTPSDITMFKGIFYHLPDPITGLKIAADLTNEVMFFNTSTTWGEPDGSMKAGWESTENVMSGVHGLKWYPTGPKVCADILKWAGFVEMKLIFYRQQFDTPHIGRTEIVASKVPGLLDNLHGEWIK</sequence>
<name>A0A5B9PIX1_9BACT</name>
<dbReference type="KEGG" id="mff:MFFC18_24460"/>
<keyword evidence="3" id="KW-1185">Reference proteome</keyword>
<gene>
    <name evidence="2" type="primary">cmoB_2</name>
    <name evidence="2" type="ORF">MFFC18_24460</name>
</gene>
<keyword evidence="2" id="KW-0808">Transferase</keyword>
<dbReference type="Pfam" id="PF13847">
    <property type="entry name" value="Methyltransf_31"/>
    <property type="match status" value="1"/>
</dbReference>
<dbReference type="Proteomes" id="UP000322214">
    <property type="component" value="Chromosome"/>
</dbReference>
<dbReference type="InterPro" id="IPR025714">
    <property type="entry name" value="Methyltranfer_dom"/>
</dbReference>
<evidence type="ECO:0000313" key="2">
    <source>
        <dbReference type="EMBL" id="QEG22563.1"/>
    </source>
</evidence>
<dbReference type="OrthoDB" id="9791837at2"/>
<dbReference type="AlphaFoldDB" id="A0A5B9PIX1"/>
<protein>
    <submittedName>
        <fullName evidence="2">tRNA (Mo5U34)-methyltransferase</fullName>
    </submittedName>
</protein>
<proteinExistence type="predicted"/>
<accession>A0A5B9PIX1</accession>
<reference evidence="2 3" key="1">
    <citation type="submission" date="2019-08" db="EMBL/GenBank/DDBJ databases">
        <title>Deep-cultivation of Planctomycetes and their phenomic and genomic characterization uncovers novel biology.</title>
        <authorList>
            <person name="Wiegand S."/>
            <person name="Jogler M."/>
            <person name="Boedeker C."/>
            <person name="Pinto D."/>
            <person name="Vollmers J."/>
            <person name="Rivas-Marin E."/>
            <person name="Kohn T."/>
            <person name="Peeters S.H."/>
            <person name="Heuer A."/>
            <person name="Rast P."/>
            <person name="Oberbeckmann S."/>
            <person name="Bunk B."/>
            <person name="Jeske O."/>
            <person name="Meyerdierks A."/>
            <person name="Storesund J.E."/>
            <person name="Kallscheuer N."/>
            <person name="Luecker S."/>
            <person name="Lage O.M."/>
            <person name="Pohl T."/>
            <person name="Merkel B.J."/>
            <person name="Hornburger P."/>
            <person name="Mueller R.-W."/>
            <person name="Bruemmer F."/>
            <person name="Labrenz M."/>
            <person name="Spormann A.M."/>
            <person name="Op den Camp H."/>
            <person name="Overmann J."/>
            <person name="Amann R."/>
            <person name="Jetten M.S.M."/>
            <person name="Mascher T."/>
            <person name="Medema M.H."/>
            <person name="Devos D.P."/>
            <person name="Kaster A.-K."/>
            <person name="Ovreas L."/>
            <person name="Rohde M."/>
            <person name="Galperin M.Y."/>
            <person name="Jogler C."/>
        </authorList>
    </citation>
    <scope>NUCLEOTIDE SEQUENCE [LARGE SCALE GENOMIC DNA]</scope>
    <source>
        <strain evidence="2 3">FC18</strain>
    </source>
</reference>
<organism evidence="2 3">
    <name type="scientific">Mariniblastus fucicola</name>
    <dbReference type="NCBI Taxonomy" id="980251"/>
    <lineage>
        <taxon>Bacteria</taxon>
        <taxon>Pseudomonadati</taxon>
        <taxon>Planctomycetota</taxon>
        <taxon>Planctomycetia</taxon>
        <taxon>Pirellulales</taxon>
        <taxon>Pirellulaceae</taxon>
        <taxon>Mariniblastus</taxon>
    </lineage>
</organism>
<evidence type="ECO:0000259" key="1">
    <source>
        <dbReference type="Pfam" id="PF13847"/>
    </source>
</evidence>
<evidence type="ECO:0000313" key="3">
    <source>
        <dbReference type="Proteomes" id="UP000322214"/>
    </source>
</evidence>